<protein>
    <submittedName>
        <fullName evidence="1">Uncharacterized protein</fullName>
    </submittedName>
</protein>
<evidence type="ECO:0000313" key="2">
    <source>
        <dbReference type="Proteomes" id="UP001143910"/>
    </source>
</evidence>
<proteinExistence type="predicted"/>
<dbReference type="Proteomes" id="UP001143910">
    <property type="component" value="Unassembled WGS sequence"/>
</dbReference>
<evidence type="ECO:0000313" key="1">
    <source>
        <dbReference type="EMBL" id="KAJ2977414.1"/>
    </source>
</evidence>
<comment type="caution">
    <text evidence="1">The sequence shown here is derived from an EMBL/GenBank/DDBJ whole genome shotgun (WGS) entry which is preliminary data.</text>
</comment>
<organism evidence="1 2">
    <name type="scientific">Zarea fungicola</name>
    <dbReference type="NCBI Taxonomy" id="93591"/>
    <lineage>
        <taxon>Eukaryota</taxon>
        <taxon>Fungi</taxon>
        <taxon>Dikarya</taxon>
        <taxon>Ascomycota</taxon>
        <taxon>Pezizomycotina</taxon>
        <taxon>Sordariomycetes</taxon>
        <taxon>Hypocreomycetidae</taxon>
        <taxon>Hypocreales</taxon>
        <taxon>Cordycipitaceae</taxon>
        <taxon>Zarea</taxon>
    </lineage>
</organism>
<reference evidence="1" key="1">
    <citation type="submission" date="2022-08" db="EMBL/GenBank/DDBJ databases">
        <title>Genome Sequence of Lecanicillium fungicola.</title>
        <authorList>
            <person name="Buettner E."/>
        </authorList>
    </citation>
    <scope>NUCLEOTIDE SEQUENCE</scope>
    <source>
        <strain evidence="1">Babe33</strain>
    </source>
</reference>
<sequence length="112" mass="11435">MYALGLLASSLLLVVSASPAPSPNDWTVKFYSSAGCAAESLTGTYGGKTFYDFVDVTPASPFVSVTDNHNGGASIGGVYVCSDEAKSNCAFLPGTGGCKKSTVGDISSFLIF</sequence>
<gene>
    <name evidence="1" type="ORF">NQ176_g4384</name>
</gene>
<name>A0ACC1NED6_9HYPO</name>
<keyword evidence="2" id="KW-1185">Reference proteome</keyword>
<accession>A0ACC1NED6</accession>
<dbReference type="EMBL" id="JANJQO010000474">
    <property type="protein sequence ID" value="KAJ2977414.1"/>
    <property type="molecule type" value="Genomic_DNA"/>
</dbReference>